<evidence type="ECO:0000259" key="2">
    <source>
        <dbReference type="Pfam" id="PF21725"/>
    </source>
</evidence>
<evidence type="ECO:0000313" key="3">
    <source>
        <dbReference type="EMBL" id="MBQ0927970.1"/>
    </source>
</evidence>
<name>A0ABS5DNT8_9PSEU</name>
<dbReference type="EMBL" id="JAGPXE010000016">
    <property type="protein sequence ID" value="MBQ0927970.1"/>
    <property type="molecule type" value="Genomic_DNA"/>
</dbReference>
<accession>A0ABS5DNT8</accession>
<evidence type="ECO:0000313" key="4">
    <source>
        <dbReference type="Proteomes" id="UP000674084"/>
    </source>
</evidence>
<dbReference type="Proteomes" id="UP000674084">
    <property type="component" value="Unassembled WGS sequence"/>
</dbReference>
<feature type="compositionally biased region" description="Low complexity" evidence="1">
    <location>
        <begin position="176"/>
        <end position="189"/>
    </location>
</feature>
<dbReference type="RefSeq" id="WP_210973023.1">
    <property type="nucleotide sequence ID" value="NZ_JAGPXE010000016.1"/>
</dbReference>
<reference evidence="3 4" key="1">
    <citation type="submission" date="2021-04" db="EMBL/GenBank/DDBJ databases">
        <title>Whole-genome sequencing of Saccharopolyspora endophytica KCTC 19397.</title>
        <authorList>
            <person name="Ay H."/>
            <person name="Saygin H."/>
            <person name="Sahin N."/>
        </authorList>
    </citation>
    <scope>NUCLEOTIDE SEQUENCE [LARGE SCALE GENOMIC DNA]</scope>
    <source>
        <strain evidence="3 4">KCTC 19397</strain>
    </source>
</reference>
<feature type="region of interest" description="Disordered" evidence="1">
    <location>
        <begin position="150"/>
        <end position="192"/>
    </location>
</feature>
<comment type="caution">
    <text evidence="3">The sequence shown here is derived from an EMBL/GenBank/DDBJ whole genome shotgun (WGS) entry which is preliminary data.</text>
</comment>
<organism evidence="3 4">
    <name type="scientific">Saccharopolyspora endophytica</name>
    <dbReference type="NCBI Taxonomy" id="543886"/>
    <lineage>
        <taxon>Bacteria</taxon>
        <taxon>Bacillati</taxon>
        <taxon>Actinomycetota</taxon>
        <taxon>Actinomycetes</taxon>
        <taxon>Pseudonocardiales</taxon>
        <taxon>Pseudonocardiaceae</taxon>
        <taxon>Saccharopolyspora</taxon>
    </lineage>
</organism>
<feature type="domain" description="Putative T7SS secretion signal" evidence="2">
    <location>
        <begin position="7"/>
        <end position="101"/>
    </location>
</feature>
<dbReference type="Pfam" id="PF21725">
    <property type="entry name" value="T7SS_signal"/>
    <property type="match status" value="1"/>
</dbReference>
<dbReference type="InterPro" id="IPR049082">
    <property type="entry name" value="T7SS_signal"/>
</dbReference>
<keyword evidence="4" id="KW-1185">Reference proteome</keyword>
<protein>
    <recommendedName>
        <fullName evidence="2">Putative T7SS secretion signal domain-containing protein</fullName>
    </recommendedName>
</protein>
<proteinExistence type="predicted"/>
<evidence type="ECO:0000256" key="1">
    <source>
        <dbReference type="SAM" id="MobiDB-lite"/>
    </source>
</evidence>
<sequence length="215" mass="23875">MNDLIPIRGNALGLAGECDRLKALADRLESVGETMRLVRTATWEGPARDRYDEVQSAIALNWLRVADSHRQAATALTGYRGTLEYLQTLSNSQLAEVRESGYQPDAVAIARTNLDRWHLQLDGEGRRAAEVIRKANLELVSLRRVLGVVPQQRAPEPEERTPEPKATSEQTQDQEAPSPQTPTASPSPALAFVDNDEYRRLLRDLNAAVLDAVQR</sequence>
<gene>
    <name evidence="3" type="ORF">KBO27_28865</name>
</gene>